<evidence type="ECO:0000313" key="3">
    <source>
        <dbReference type="EMBL" id="SHE29042.1"/>
    </source>
</evidence>
<evidence type="ECO:0000313" key="4">
    <source>
        <dbReference type="Proteomes" id="UP000184076"/>
    </source>
</evidence>
<dbReference type="PANTHER" id="PTHR42736">
    <property type="entry name" value="PROTEIN-GLUTAMINE GAMMA-GLUTAMYLTRANSFERASE"/>
    <property type="match status" value="1"/>
</dbReference>
<dbReference type="InterPro" id="IPR052901">
    <property type="entry name" value="Bact_TGase-like"/>
</dbReference>
<dbReference type="OrthoDB" id="9804872at2"/>
<organism evidence="3 4">
    <name type="scientific">Desulfacinum infernum DSM 9756</name>
    <dbReference type="NCBI Taxonomy" id="1121391"/>
    <lineage>
        <taxon>Bacteria</taxon>
        <taxon>Pseudomonadati</taxon>
        <taxon>Thermodesulfobacteriota</taxon>
        <taxon>Syntrophobacteria</taxon>
        <taxon>Syntrophobacterales</taxon>
        <taxon>Syntrophobacteraceae</taxon>
        <taxon>Desulfacinum</taxon>
    </lineage>
</organism>
<dbReference type="InterPro" id="IPR021878">
    <property type="entry name" value="TgpA_N"/>
</dbReference>
<feature type="transmembrane region" description="Helical" evidence="1">
    <location>
        <begin position="530"/>
        <end position="555"/>
    </location>
</feature>
<keyword evidence="1" id="KW-0472">Membrane</keyword>
<sequence>MVKTKTALFIVTYLSAFIGYITVTAHVHPASHAAFWGLAIVSAIRHGLRPFQLSRRLLNLLAVSVMVLSLSRLSADFLVEPLLDGILVLAGIKLLEAEKARDYMQIYLLCLFLLLGSGLMTLSASFLFYLVPLALLLTVSLMLLAFEDAEPGAALPRGALRQIAWNAGAMGLLSVPVAALLFLILPRTNFPLLNFLNQAAFGRTGFTETVRLGEVASIQEDSAVVFRARMEPVNERILYWRGIVLDEFDGTTWRPSRLEEIAPGEAAEEGDLRQVIYMEPYGLNRLFGLDRPVEIEGIPTRRGADGTFRVWSPIFKKTRYVVWSRVTTPHREPPPDPRKLLALPHDLPPRIRRLASQLTEGKTPKDAVREVLHYLQSERYRYALADLPRDLESFLFENRKGNCEYFASALAVLLRLGGVPSRLVGGYRGGYYNEAGGYYLVLQKHAHVWTEAYLPGSGWVRLDPTPPLAVTPALAYGERLLTRLRLLMDILNYHWFRLVVDYDVERQLSLVRRARALARNLVQDPSPPRWWKPAAATAGALGILMAAVGMIAPIWKRREKPERRLRRIFAGKMRRHGYELLPWEGLKEFALRIESEEMRRRALQFIGPFNEAVYRKGVLDVTTIRYLKKELRGL</sequence>
<protein>
    <submittedName>
        <fullName evidence="3">Transglutaminase-like superfamily protein</fullName>
    </submittedName>
</protein>
<feature type="transmembrane region" description="Helical" evidence="1">
    <location>
        <begin position="81"/>
        <end position="97"/>
    </location>
</feature>
<dbReference type="AlphaFoldDB" id="A0A1M4SA29"/>
<keyword evidence="1" id="KW-1133">Transmembrane helix</keyword>
<dbReference type="Pfam" id="PF11992">
    <property type="entry name" value="TgpA_N"/>
    <property type="match status" value="1"/>
</dbReference>
<feature type="transmembrane region" description="Helical" evidence="1">
    <location>
        <begin position="7"/>
        <end position="27"/>
    </location>
</feature>
<dbReference type="InterPro" id="IPR002931">
    <property type="entry name" value="Transglutaminase-like"/>
</dbReference>
<gene>
    <name evidence="3" type="ORF">SAMN02745206_00034</name>
</gene>
<proteinExistence type="predicted"/>
<evidence type="ECO:0000256" key="1">
    <source>
        <dbReference type="SAM" id="Phobius"/>
    </source>
</evidence>
<dbReference type="EMBL" id="FQVB01000003">
    <property type="protein sequence ID" value="SHE29042.1"/>
    <property type="molecule type" value="Genomic_DNA"/>
</dbReference>
<name>A0A1M4SA29_9BACT</name>
<dbReference type="InterPro" id="IPR038765">
    <property type="entry name" value="Papain-like_cys_pep_sf"/>
</dbReference>
<dbReference type="SMART" id="SM00460">
    <property type="entry name" value="TGc"/>
    <property type="match status" value="1"/>
</dbReference>
<evidence type="ECO:0000259" key="2">
    <source>
        <dbReference type="SMART" id="SM00460"/>
    </source>
</evidence>
<dbReference type="Pfam" id="PF01841">
    <property type="entry name" value="Transglut_core"/>
    <property type="match status" value="1"/>
</dbReference>
<dbReference type="RefSeq" id="WP_073035790.1">
    <property type="nucleotide sequence ID" value="NZ_FQVB01000003.1"/>
</dbReference>
<feature type="domain" description="Transglutaminase-like" evidence="2">
    <location>
        <begin position="395"/>
        <end position="466"/>
    </location>
</feature>
<feature type="transmembrane region" description="Helical" evidence="1">
    <location>
        <begin position="126"/>
        <end position="146"/>
    </location>
</feature>
<keyword evidence="1" id="KW-0812">Transmembrane</keyword>
<accession>A0A1M4SA29</accession>
<dbReference type="PANTHER" id="PTHR42736:SF1">
    <property type="entry name" value="PROTEIN-GLUTAMINE GAMMA-GLUTAMYLTRANSFERASE"/>
    <property type="match status" value="1"/>
</dbReference>
<reference evidence="4" key="1">
    <citation type="submission" date="2016-11" db="EMBL/GenBank/DDBJ databases">
        <authorList>
            <person name="Varghese N."/>
            <person name="Submissions S."/>
        </authorList>
    </citation>
    <scope>NUCLEOTIDE SEQUENCE [LARGE SCALE GENOMIC DNA]</scope>
    <source>
        <strain evidence="4">DSM 9756</strain>
    </source>
</reference>
<feature type="transmembrane region" description="Helical" evidence="1">
    <location>
        <begin position="104"/>
        <end position="120"/>
    </location>
</feature>
<keyword evidence="4" id="KW-1185">Reference proteome</keyword>
<feature type="transmembrane region" description="Helical" evidence="1">
    <location>
        <begin position="167"/>
        <end position="185"/>
    </location>
</feature>
<dbReference type="SUPFAM" id="SSF54001">
    <property type="entry name" value="Cysteine proteinases"/>
    <property type="match status" value="1"/>
</dbReference>
<dbReference type="STRING" id="1121391.SAMN02745206_00034"/>
<dbReference type="Proteomes" id="UP000184076">
    <property type="component" value="Unassembled WGS sequence"/>
</dbReference>
<dbReference type="Gene3D" id="3.10.620.30">
    <property type="match status" value="1"/>
</dbReference>